<keyword evidence="2" id="KW-0031">Aminopeptidase</keyword>
<dbReference type="CDD" id="cd02252">
    <property type="entry name" value="nylC_like"/>
    <property type="match status" value="1"/>
</dbReference>
<dbReference type="Proteomes" id="UP000190092">
    <property type="component" value="Unassembled WGS sequence"/>
</dbReference>
<name>A0A1T4PGJ7_9HYPH</name>
<dbReference type="EMBL" id="FUWJ01000002">
    <property type="protein sequence ID" value="SJZ90680.1"/>
    <property type="molecule type" value="Genomic_DNA"/>
</dbReference>
<keyword evidence="2" id="KW-0645">Protease</keyword>
<evidence type="ECO:0000256" key="1">
    <source>
        <dbReference type="ARBA" id="ARBA00007068"/>
    </source>
</evidence>
<dbReference type="PANTHER" id="PTHR36512">
    <property type="entry name" value="D-AMINOPEPTIDASE"/>
    <property type="match status" value="1"/>
</dbReference>
<dbReference type="AlphaFoldDB" id="A0A1T4PGJ7"/>
<evidence type="ECO:0000313" key="3">
    <source>
        <dbReference type="Proteomes" id="UP000190092"/>
    </source>
</evidence>
<protein>
    <submittedName>
        <fullName evidence="2">L-aminopeptidase/D-esterase</fullName>
    </submittedName>
</protein>
<dbReference type="PANTHER" id="PTHR36512:SF3">
    <property type="entry name" value="BLR5678 PROTEIN"/>
    <property type="match status" value="1"/>
</dbReference>
<dbReference type="InterPro" id="IPR005321">
    <property type="entry name" value="Peptidase_S58_DmpA"/>
</dbReference>
<organism evidence="2 3">
    <name type="scientific">Enhydrobacter aerosaccus</name>
    <dbReference type="NCBI Taxonomy" id="225324"/>
    <lineage>
        <taxon>Bacteria</taxon>
        <taxon>Pseudomonadati</taxon>
        <taxon>Pseudomonadota</taxon>
        <taxon>Alphaproteobacteria</taxon>
        <taxon>Hyphomicrobiales</taxon>
        <taxon>Enhydrobacter</taxon>
    </lineage>
</organism>
<dbReference type="SUPFAM" id="SSF56266">
    <property type="entry name" value="DmpA/ArgJ-like"/>
    <property type="match status" value="1"/>
</dbReference>
<dbReference type="InterPro" id="IPR016117">
    <property type="entry name" value="ArgJ-like_dom_sf"/>
</dbReference>
<proteinExistence type="inferred from homology"/>
<gene>
    <name evidence="2" type="ORF">SAMN02745126_02815</name>
</gene>
<reference evidence="3" key="1">
    <citation type="submission" date="2017-02" db="EMBL/GenBank/DDBJ databases">
        <authorList>
            <person name="Varghese N."/>
            <person name="Submissions S."/>
        </authorList>
    </citation>
    <scope>NUCLEOTIDE SEQUENCE [LARGE SCALE GENOMIC DNA]</scope>
    <source>
        <strain evidence="3">ATCC 27094</strain>
    </source>
</reference>
<dbReference type="RefSeq" id="WP_085934460.1">
    <property type="nucleotide sequence ID" value="NZ_FUWJ01000002.1"/>
</dbReference>
<dbReference type="Gene3D" id="3.60.70.12">
    <property type="entry name" value="L-amino peptidase D-ALA esterase/amidase"/>
    <property type="match status" value="1"/>
</dbReference>
<accession>A0A1T4PGJ7</accession>
<dbReference type="Pfam" id="PF03576">
    <property type="entry name" value="Peptidase_S58"/>
    <property type="match status" value="1"/>
</dbReference>
<sequence>MFKPGSRNLITDVDGLLVGNAEDDRLRSGVTVVLCDPSAVASVDVRGGGPGTRETDLLDPSCLVDRIDALCLSGGSAFGLSACDGVMRWLRERGRGMAIADTVVPIVPGAILFDLLNGGDKGWDWPPYRDLAYAATGKAGHDFALGNAGAGMGAKAGNLKGGLGSASAVDPRTGLQVGALVAVNARGYTTMGGLPQFWAWALEQQGEFGGLPPPPHTLELAVSHRREDVVPDSAAAARHDPRGNTTIAVVATNARLDKGAAHRIAMMAQDGLARSIRPVHTPHDGDTVFAIATGRHDIGVDPLMLGEVGTLAADCLARAVARGVYHAASLGAVRSWKDVFAGRI</sequence>
<evidence type="ECO:0000313" key="2">
    <source>
        <dbReference type="EMBL" id="SJZ90680.1"/>
    </source>
</evidence>
<dbReference type="OrthoDB" id="9770388at2"/>
<keyword evidence="2" id="KW-0378">Hydrolase</keyword>
<dbReference type="GO" id="GO:0004177">
    <property type="term" value="F:aminopeptidase activity"/>
    <property type="evidence" value="ECO:0007669"/>
    <property type="project" value="UniProtKB-KW"/>
</dbReference>
<comment type="similarity">
    <text evidence="1">Belongs to the peptidase S58 family.</text>
</comment>
<keyword evidence="3" id="KW-1185">Reference proteome</keyword>
<dbReference type="STRING" id="225324.SAMN02745126_02815"/>